<dbReference type="InterPro" id="IPR052193">
    <property type="entry name" value="Peptidase_C59"/>
</dbReference>
<dbReference type="Pfam" id="PF02275">
    <property type="entry name" value="CBAH"/>
    <property type="match status" value="1"/>
</dbReference>
<comment type="caution">
    <text evidence="5">The sequence shown here is derived from an EMBL/GenBank/DDBJ whole genome shotgun (WGS) entry which is preliminary data.</text>
</comment>
<dbReference type="EMBL" id="BRPJ01000051">
    <property type="protein sequence ID" value="GLB30885.1"/>
    <property type="molecule type" value="Genomic_DNA"/>
</dbReference>
<dbReference type="PANTHER" id="PTHR35527:SF2">
    <property type="entry name" value="HYDROLASE"/>
    <property type="match status" value="1"/>
</dbReference>
<proteinExistence type="inferred from homology"/>
<evidence type="ECO:0000259" key="3">
    <source>
        <dbReference type="Pfam" id="PF02275"/>
    </source>
</evidence>
<dbReference type="OrthoDB" id="9794717at2"/>
<evidence type="ECO:0000256" key="1">
    <source>
        <dbReference type="ARBA" id="ARBA00006625"/>
    </source>
</evidence>
<organism evidence="5 6">
    <name type="scientific">Lacrimispora amygdalina</name>
    <dbReference type="NCBI Taxonomy" id="253257"/>
    <lineage>
        <taxon>Bacteria</taxon>
        <taxon>Bacillati</taxon>
        <taxon>Bacillota</taxon>
        <taxon>Clostridia</taxon>
        <taxon>Lachnospirales</taxon>
        <taxon>Lachnospiraceae</taxon>
        <taxon>Lacrimispora</taxon>
    </lineage>
</organism>
<dbReference type="RefSeq" id="WP_117416911.1">
    <property type="nucleotide sequence ID" value="NZ_BRPJ01000051.1"/>
</dbReference>
<evidence type="ECO:0000313" key="6">
    <source>
        <dbReference type="Proteomes" id="UP000260680"/>
    </source>
</evidence>
<reference evidence="4 7" key="2">
    <citation type="journal article" date="2024" name="Int. J. Syst. Evol. Microbiol.">
        <title>Lacrimispora brassicae sp. nov. isolated from fermented cabbage, and proposal of Clostridium indicum Gundawar et al. 2019 and Clostridium methoxybenzovorans Mechichi et al. 1999 as heterotypic synonyms of Lacrimispora amygdalina (Parshina et al. 2003) Haas and Blanchard 2020 and Lacrimispora indolis (McClung and McCoy 1957) Haas and Blanchard 2020, respectively.</title>
        <authorList>
            <person name="Kobayashi H."/>
            <person name="Tanizawa Y."/>
            <person name="Sakamoto M."/>
            <person name="Ohkuma M."/>
            <person name="Tohno M."/>
        </authorList>
    </citation>
    <scope>NUCLEOTIDE SEQUENCE [LARGE SCALE GENOMIC DNA]</scope>
    <source>
        <strain evidence="4 7">DSM 12857</strain>
    </source>
</reference>
<comment type="similarity">
    <text evidence="1">Belongs to the peptidase C59 family.</text>
</comment>
<dbReference type="EMBL" id="QOHO01000029">
    <property type="protein sequence ID" value="RFZ78973.1"/>
    <property type="molecule type" value="Genomic_DNA"/>
</dbReference>
<dbReference type="GO" id="GO:0016787">
    <property type="term" value="F:hydrolase activity"/>
    <property type="evidence" value="ECO:0007669"/>
    <property type="project" value="UniProtKB-KW"/>
</dbReference>
<dbReference type="Gene3D" id="3.60.60.10">
    <property type="entry name" value="Penicillin V Acylase, Chain A"/>
    <property type="match status" value="1"/>
</dbReference>
<evidence type="ECO:0000256" key="2">
    <source>
        <dbReference type="ARBA" id="ARBA00022801"/>
    </source>
</evidence>
<evidence type="ECO:0000313" key="7">
    <source>
        <dbReference type="Proteomes" id="UP001419084"/>
    </source>
</evidence>
<accession>A0A3E2NDD1</accession>
<dbReference type="CDD" id="cd00542">
    <property type="entry name" value="Ntn_PVA"/>
    <property type="match status" value="1"/>
</dbReference>
<evidence type="ECO:0000313" key="4">
    <source>
        <dbReference type="EMBL" id="GLB30885.1"/>
    </source>
</evidence>
<name>A0A3E2NDD1_9FIRM</name>
<dbReference type="InterPro" id="IPR029132">
    <property type="entry name" value="CBAH/NAAA_C"/>
</dbReference>
<dbReference type="AlphaFoldDB" id="A0A3E2NDD1"/>
<reference evidence="5 6" key="1">
    <citation type="submission" date="2018-07" db="EMBL/GenBank/DDBJ databases">
        <title>New species, Clostridium PI-S10-A1B.</title>
        <authorList>
            <person name="Krishna G."/>
            <person name="Summeta K."/>
            <person name="Shikha S."/>
            <person name="Prabhu P.B."/>
            <person name="Suresh K."/>
        </authorList>
    </citation>
    <scope>NUCLEOTIDE SEQUENCE [LARGE SCALE GENOMIC DNA]</scope>
    <source>
        <strain evidence="5 6">PI-S10-A1B</strain>
    </source>
</reference>
<feature type="domain" description="Choloylglycine hydrolase/NAAA C-terminal" evidence="3">
    <location>
        <begin position="2"/>
        <end position="309"/>
    </location>
</feature>
<sequence>MCTAMTLVTKENELFFGRNMDFSFEIDPHIFIVPKNYPWVNALTGTRMDDDYGFIGIGQETEGLLGFFDGVNERGFAAAALYFAGYAKYEDRVNAKGRTPVASFEFLHYILGKCASVQELKSVAKQVAIVGMEDPVTGSAAPLHWIAADRTGDCVVIEQTESGMIIFDNPLGVLANSPDLPWHMTNLRNYMGASPEQEEEAFWSGIKLTPFGQAGGTRALPGGYTSPDRFVRTAYLKSFLPVPRNRKEAVVSCFHIMEGVTIPKGAVMTSRGSYDYTKYTAFINTASCEYYFKTYDSLQVCMAGLFESNTGVMQTVNPGKM</sequence>
<dbReference type="InterPro" id="IPR029055">
    <property type="entry name" value="Ntn_hydrolases_N"/>
</dbReference>
<dbReference type="Proteomes" id="UP000260680">
    <property type="component" value="Unassembled WGS sequence"/>
</dbReference>
<dbReference type="SUPFAM" id="SSF56235">
    <property type="entry name" value="N-terminal nucleophile aminohydrolases (Ntn hydrolases)"/>
    <property type="match status" value="1"/>
</dbReference>
<keyword evidence="7" id="KW-1185">Reference proteome</keyword>
<dbReference type="PANTHER" id="PTHR35527">
    <property type="entry name" value="CHOLOYLGLYCINE HYDROLASE"/>
    <property type="match status" value="1"/>
</dbReference>
<keyword evidence="2 5" id="KW-0378">Hydrolase</keyword>
<gene>
    <name evidence="4" type="primary">cbaH</name>
    <name evidence="5" type="ORF">DS742_10235</name>
    <name evidence="4" type="ORF">LAD12857_28080</name>
</gene>
<evidence type="ECO:0000313" key="5">
    <source>
        <dbReference type="EMBL" id="RFZ78973.1"/>
    </source>
</evidence>
<dbReference type="Proteomes" id="UP001419084">
    <property type="component" value="Unassembled WGS sequence"/>
</dbReference>
<protein>
    <submittedName>
        <fullName evidence="4">Choloylglycine hydrolase</fullName>
    </submittedName>
    <submittedName>
        <fullName evidence="5">Linear amide C-N hydrolase</fullName>
    </submittedName>
</protein>